<dbReference type="GO" id="GO:0043153">
    <property type="term" value="P:entrainment of circadian clock by photoperiod"/>
    <property type="evidence" value="ECO:0007669"/>
    <property type="project" value="TreeGrafter"/>
</dbReference>
<gene>
    <name evidence="9" type="ORF">APICC_09694</name>
</gene>
<dbReference type="InterPro" id="IPR035965">
    <property type="entry name" value="PAS-like_dom_sf"/>
</dbReference>
<dbReference type="STRING" id="94128.A0A2A3EMU9"/>
<feature type="compositionally biased region" description="Polar residues" evidence="7">
    <location>
        <begin position="527"/>
        <end position="538"/>
    </location>
</feature>
<reference evidence="9 10" key="1">
    <citation type="submission" date="2014-07" db="EMBL/GenBank/DDBJ databases">
        <title>Genomic and transcriptomic analysis on Apis cerana provide comprehensive insights into honey bee biology.</title>
        <authorList>
            <person name="Diao Q."/>
            <person name="Sun L."/>
            <person name="Zheng H."/>
            <person name="Zheng H."/>
            <person name="Xu S."/>
            <person name="Wang S."/>
            <person name="Zeng Z."/>
            <person name="Hu F."/>
            <person name="Su S."/>
            <person name="Wu J."/>
        </authorList>
    </citation>
    <scope>NUCLEOTIDE SEQUENCE [LARGE SCALE GENOMIC DNA]</scope>
    <source>
        <tissue evidence="9">Pupae without intestine</tissue>
    </source>
</reference>
<dbReference type="OrthoDB" id="7788983at2759"/>
<dbReference type="GO" id="GO:0005737">
    <property type="term" value="C:cytoplasm"/>
    <property type="evidence" value="ECO:0007669"/>
    <property type="project" value="TreeGrafter"/>
</dbReference>
<accession>A0A2A3EMU9</accession>
<dbReference type="CDD" id="cd00130">
    <property type="entry name" value="PAS"/>
    <property type="match status" value="1"/>
</dbReference>
<feature type="region of interest" description="Disordered" evidence="7">
    <location>
        <begin position="527"/>
        <end position="550"/>
    </location>
</feature>
<dbReference type="GO" id="GO:0000976">
    <property type="term" value="F:transcription cis-regulatory region binding"/>
    <property type="evidence" value="ECO:0007669"/>
    <property type="project" value="TreeGrafter"/>
</dbReference>
<feature type="compositionally biased region" description="Low complexity" evidence="7">
    <location>
        <begin position="444"/>
        <end position="462"/>
    </location>
</feature>
<dbReference type="InterPro" id="IPR050760">
    <property type="entry name" value="Period_circadian_regulator"/>
</dbReference>
<organism evidence="9 10">
    <name type="scientific">Apis cerana cerana</name>
    <name type="common">Oriental honeybee</name>
    <dbReference type="NCBI Taxonomy" id="94128"/>
    <lineage>
        <taxon>Eukaryota</taxon>
        <taxon>Metazoa</taxon>
        <taxon>Ecdysozoa</taxon>
        <taxon>Arthropoda</taxon>
        <taxon>Hexapoda</taxon>
        <taxon>Insecta</taxon>
        <taxon>Pterygota</taxon>
        <taxon>Neoptera</taxon>
        <taxon>Endopterygota</taxon>
        <taxon>Hymenoptera</taxon>
        <taxon>Apocrita</taxon>
        <taxon>Aculeata</taxon>
        <taxon>Apoidea</taxon>
        <taxon>Anthophila</taxon>
        <taxon>Apidae</taxon>
        <taxon>Apis</taxon>
    </lineage>
</organism>
<dbReference type="AlphaFoldDB" id="A0A2A3EMU9"/>
<evidence type="ECO:0000256" key="4">
    <source>
        <dbReference type="ARBA" id="ARBA00023108"/>
    </source>
</evidence>
<sequence>MNTSFSGIALLLENANEALPQPISKRKDKEHKKKKSKTILAVNAEADITLKNAGTPPEAVSYNVAVPTKSILEKKPGINGRRASLFCGLRKYTRSFAHQSINKEARSNLYLPFHLTLSFRDFRDRTTEQQHKAMFLVVTAQPVHSAYKAPEETIISSVFTTRHNATCYLSHVDPDVVQYFGYLPQDMVGRSLFDFYHPEDLPFIKDIYETVIKLEGASFRSKPYRFGIQNGDYVVLETEWSSFINPWTKKLEFVVGQHRILKGPANPDIFRVSCTTEHSQLTNISEEVLKEAKIIQEEIRTLLDESIQRKSDITELDVSKRCKDLASFMENLLQETRTPGFGKDVLATDERSFSEHDSVMLGEISPHHEYYDSKSSTETPPSYNQLNYNENIERFFKSKPPVATMYGSDEEIINSSNDEGGKTSPNSAVRKCMSPINGSGASGSGSAENLSSGSNNQTSSASRENTSNTTSMESFKPPTLTESLLNRHNEDMEKLMMLKHRELRSSIKASDKLKDSRIKTTEKLSTDPNTHFQVNQSHGIKRSGSHSWEGDSFKVSKHEEVSRTSTAGQLPTNVATTVTSMSIDQSTVIQTGANVNLWQPLSVSIPPPPSAQNVPQNTNSQAIPRIPILPMIPVYCVPVPQVNDSTILSPVREKLSSSQPMQPPQQNPYMFLPVSYMSTTMAGVIYPPVIGTPSTGMMYKPFLIPEQTSISHENNQATMNKCSDRKRPASQATSVKAEPGSIMAMSESSKKVLSPGELLSSCVSNDGGCSSLVDISTPVNKKIYKQNDYIVDESSSSSFYSSFLYKSSESSCNPDQKPTEYLPEDSMKQQHGKRRKEPPWLEGVHVTPELIYEYQIHPKTLNEVLQADMNALKNFNQPLLVNDQLGQLYLDLEVEGFETKLVLEDGITSSGSDSGSSNGSWTAGTISQQKQKRRMVKYGKLVMIHEENAPLPPALPPQVVSCQQL</sequence>
<feature type="compositionally biased region" description="Polar residues" evidence="7">
    <location>
        <begin position="413"/>
        <end position="427"/>
    </location>
</feature>
<feature type="region of interest" description="Disordered" evidence="7">
    <location>
        <begin position="807"/>
        <end position="838"/>
    </location>
</feature>
<dbReference type="FunFam" id="3.30.450.20:FF:000066">
    <property type="entry name" value="Period circadian protein"/>
    <property type="match status" value="1"/>
</dbReference>
<dbReference type="EMBL" id="KZ288217">
    <property type="protein sequence ID" value="PBC32371.1"/>
    <property type="molecule type" value="Genomic_DNA"/>
</dbReference>
<dbReference type="GO" id="GO:0005634">
    <property type="term" value="C:nucleus"/>
    <property type="evidence" value="ECO:0007669"/>
    <property type="project" value="UniProtKB-SubCell"/>
</dbReference>
<feature type="region of interest" description="Disordered" evidence="7">
    <location>
        <begin position="412"/>
        <end position="480"/>
    </location>
</feature>
<dbReference type="Pfam" id="PF14598">
    <property type="entry name" value="PAS_11"/>
    <property type="match status" value="1"/>
</dbReference>
<protein>
    <recommendedName>
        <fullName evidence="6">Period circadian protein</fullName>
    </recommendedName>
</protein>
<feature type="compositionally biased region" description="Polar residues" evidence="7">
    <location>
        <begin position="463"/>
        <end position="473"/>
    </location>
</feature>
<evidence type="ECO:0000256" key="2">
    <source>
        <dbReference type="ARBA" id="ARBA00022553"/>
    </source>
</evidence>
<feature type="compositionally biased region" description="Low complexity" evidence="7">
    <location>
        <begin position="909"/>
        <end position="920"/>
    </location>
</feature>
<feature type="domain" description="PAS" evidence="8">
    <location>
        <begin position="152"/>
        <end position="215"/>
    </location>
</feature>
<evidence type="ECO:0000256" key="7">
    <source>
        <dbReference type="SAM" id="MobiDB-lite"/>
    </source>
</evidence>
<name>A0A2A3EMU9_APICC</name>
<dbReference type="PROSITE" id="PS50112">
    <property type="entry name" value="PAS"/>
    <property type="match status" value="1"/>
</dbReference>
<comment type="subcellular location">
    <subcellularLocation>
        <location evidence="1">Nucleus</location>
    </subcellularLocation>
</comment>
<evidence type="ECO:0000313" key="9">
    <source>
        <dbReference type="EMBL" id="PBC32371.1"/>
    </source>
</evidence>
<keyword evidence="3" id="KW-0677">Repeat</keyword>
<evidence type="ECO:0000256" key="6">
    <source>
        <dbReference type="ARBA" id="ARBA00040849"/>
    </source>
</evidence>
<dbReference type="SMART" id="SM00091">
    <property type="entry name" value="PAS"/>
    <property type="match status" value="1"/>
</dbReference>
<dbReference type="GO" id="GO:0000122">
    <property type="term" value="P:negative regulation of transcription by RNA polymerase II"/>
    <property type="evidence" value="ECO:0007669"/>
    <property type="project" value="TreeGrafter"/>
</dbReference>
<dbReference type="Gene3D" id="3.30.450.20">
    <property type="entry name" value="PAS domain"/>
    <property type="match status" value="2"/>
</dbReference>
<keyword evidence="5" id="KW-0539">Nucleus</keyword>
<dbReference type="Proteomes" id="UP000242457">
    <property type="component" value="Unassembled WGS sequence"/>
</dbReference>
<evidence type="ECO:0000256" key="5">
    <source>
        <dbReference type="ARBA" id="ARBA00023242"/>
    </source>
</evidence>
<dbReference type="GO" id="GO:0001222">
    <property type="term" value="F:transcription corepressor binding"/>
    <property type="evidence" value="ECO:0007669"/>
    <property type="project" value="TreeGrafter"/>
</dbReference>
<dbReference type="Pfam" id="PF12114">
    <property type="entry name" value="Period_C"/>
    <property type="match status" value="1"/>
</dbReference>
<keyword evidence="2" id="KW-0597">Phosphoprotein</keyword>
<evidence type="ECO:0000259" key="8">
    <source>
        <dbReference type="PROSITE" id="PS50112"/>
    </source>
</evidence>
<dbReference type="GO" id="GO:0032922">
    <property type="term" value="P:circadian regulation of gene expression"/>
    <property type="evidence" value="ECO:0007669"/>
    <property type="project" value="TreeGrafter"/>
</dbReference>
<dbReference type="PANTHER" id="PTHR11269:SF16">
    <property type="entry name" value="PERIOD CIRCADIAN PROTEIN"/>
    <property type="match status" value="1"/>
</dbReference>
<evidence type="ECO:0000256" key="3">
    <source>
        <dbReference type="ARBA" id="ARBA00022737"/>
    </source>
</evidence>
<dbReference type="InterPro" id="IPR000014">
    <property type="entry name" value="PAS"/>
</dbReference>
<dbReference type="PANTHER" id="PTHR11269">
    <property type="entry name" value="PERIOD CIRCADIAN PROTEIN"/>
    <property type="match status" value="1"/>
</dbReference>
<evidence type="ECO:0000256" key="1">
    <source>
        <dbReference type="ARBA" id="ARBA00004123"/>
    </source>
</evidence>
<dbReference type="SUPFAM" id="SSF55785">
    <property type="entry name" value="PYP-like sensor domain (PAS domain)"/>
    <property type="match status" value="1"/>
</dbReference>
<dbReference type="Gene3D" id="1.20.5.770">
    <property type="entry name" value="Single helix bin"/>
    <property type="match status" value="1"/>
</dbReference>
<proteinExistence type="predicted"/>
<feature type="region of interest" description="Disordered" evidence="7">
    <location>
        <begin position="908"/>
        <end position="928"/>
    </location>
</feature>
<keyword evidence="10" id="KW-1185">Reference proteome</keyword>
<evidence type="ECO:0000313" key="10">
    <source>
        <dbReference type="Proteomes" id="UP000242457"/>
    </source>
</evidence>
<keyword evidence="4" id="KW-0090">Biological rhythms</keyword>
<dbReference type="InterPro" id="IPR022728">
    <property type="entry name" value="Period_circadian-like_C"/>
</dbReference>